<evidence type="ECO:0000259" key="7">
    <source>
        <dbReference type="Pfam" id="PF02771"/>
    </source>
</evidence>
<evidence type="ECO:0000256" key="2">
    <source>
        <dbReference type="ARBA" id="ARBA00009347"/>
    </source>
</evidence>
<dbReference type="Proteomes" id="UP000739565">
    <property type="component" value="Unassembled WGS sequence"/>
</dbReference>
<feature type="domain" description="Acyl-CoA dehydrogenase/oxidase C-terminal" evidence="6">
    <location>
        <begin position="223"/>
        <end position="371"/>
    </location>
</feature>
<dbReference type="RefSeq" id="WP_259661943.1">
    <property type="nucleotide sequence ID" value="NZ_JAHXRI010000010.1"/>
</dbReference>
<evidence type="ECO:0000256" key="3">
    <source>
        <dbReference type="ARBA" id="ARBA00022630"/>
    </source>
</evidence>
<evidence type="ECO:0000256" key="4">
    <source>
        <dbReference type="ARBA" id="ARBA00022827"/>
    </source>
</evidence>
<evidence type="ECO:0000259" key="6">
    <source>
        <dbReference type="Pfam" id="PF00441"/>
    </source>
</evidence>
<evidence type="ECO:0000256" key="1">
    <source>
        <dbReference type="ARBA" id="ARBA00001974"/>
    </source>
</evidence>
<dbReference type="EMBL" id="JAHXRI010000010">
    <property type="protein sequence ID" value="MBZ1351547.1"/>
    <property type="molecule type" value="Genomic_DNA"/>
</dbReference>
<comment type="similarity">
    <text evidence="2">Belongs to the acyl-CoA dehydrogenase family.</text>
</comment>
<dbReference type="Pfam" id="PF02771">
    <property type="entry name" value="Acyl-CoA_dh_N"/>
    <property type="match status" value="1"/>
</dbReference>
<organism evidence="8 9">
    <name type="scientific">Zwartia hollandica</name>
    <dbReference type="NCBI Taxonomy" id="324606"/>
    <lineage>
        <taxon>Bacteria</taxon>
        <taxon>Pseudomonadati</taxon>
        <taxon>Pseudomonadota</taxon>
        <taxon>Betaproteobacteria</taxon>
        <taxon>Burkholderiales</taxon>
        <taxon>Alcaligenaceae</taxon>
        <taxon>Zwartia</taxon>
    </lineage>
</organism>
<name>A0A953T615_9BURK</name>
<keyword evidence="3" id="KW-0285">Flavoprotein</keyword>
<dbReference type="Gene3D" id="1.20.140.10">
    <property type="entry name" value="Butyryl-CoA Dehydrogenase, subunit A, domain 3"/>
    <property type="match status" value="1"/>
</dbReference>
<dbReference type="InterPro" id="IPR013786">
    <property type="entry name" value="AcylCoA_DH/ox_N"/>
</dbReference>
<keyword evidence="4" id="KW-0274">FAD</keyword>
<dbReference type="SUPFAM" id="SSF56645">
    <property type="entry name" value="Acyl-CoA dehydrogenase NM domain-like"/>
    <property type="match status" value="1"/>
</dbReference>
<dbReference type="PANTHER" id="PTHR43884">
    <property type="entry name" value="ACYL-COA DEHYDROGENASE"/>
    <property type="match status" value="1"/>
</dbReference>
<dbReference type="Pfam" id="PF00441">
    <property type="entry name" value="Acyl-CoA_dh_1"/>
    <property type="match status" value="1"/>
</dbReference>
<dbReference type="InterPro" id="IPR009075">
    <property type="entry name" value="AcylCo_DH/oxidase_C"/>
</dbReference>
<dbReference type="Gene3D" id="1.10.540.10">
    <property type="entry name" value="Acyl-CoA dehydrogenase/oxidase, N-terminal domain"/>
    <property type="match status" value="1"/>
</dbReference>
<accession>A0A953T615</accession>
<evidence type="ECO:0000313" key="9">
    <source>
        <dbReference type="Proteomes" id="UP000739565"/>
    </source>
</evidence>
<dbReference type="GO" id="GO:0050660">
    <property type="term" value="F:flavin adenine dinucleotide binding"/>
    <property type="evidence" value="ECO:0007669"/>
    <property type="project" value="InterPro"/>
</dbReference>
<gene>
    <name evidence="8" type="ORF">KZZ10_12910</name>
</gene>
<proteinExistence type="inferred from homology"/>
<reference evidence="8" key="1">
    <citation type="submission" date="2021-07" db="EMBL/GenBank/DDBJ databases">
        <title>New genus and species of the family Alcaligenaceae.</title>
        <authorList>
            <person name="Hahn M.W."/>
        </authorList>
    </citation>
    <scope>NUCLEOTIDE SEQUENCE</scope>
    <source>
        <strain evidence="8">LF4-65</strain>
    </source>
</reference>
<sequence>MDILLDDQEIQIKEAASEFLAGECSSALVRQVETDALQYAPALWTKFAENGWLQLCLSEKNGGEALPLTYLGLLFELAGYHIAPIPLHSTMVPAMVIDRHGSPEQQQLLQGVLAGELILSHAVAEKNGRWTTDSIVLDGRVEGNELVLNGVKSFVGSFRASQLCLVLYREAQAPHNLGAVLVSTNAQGLSSEALVSMAKDGEANLKFENVRVPLTARIGQSASGNAVAHEVMDLSAVLYASMMAGAGRRTLDMAVAHAKQREAFGQPIGAFQAIQHLCANMVNAIDGTTMLSREALWRMDQQLPCRVNVAQAKSFGNEQCMMVVRSAQQIHGGMGFIRDFDLNLWYRRVASWSLRGGTAAEHRRTIAAALLDQPGKVRIGAIPQQ</sequence>
<dbReference type="InterPro" id="IPR037069">
    <property type="entry name" value="AcylCoA_DH/ox_N_sf"/>
</dbReference>
<keyword evidence="5" id="KW-0560">Oxidoreductase</keyword>
<dbReference type="PANTHER" id="PTHR43884:SF20">
    <property type="entry name" value="ACYL-COA DEHYDROGENASE FADE28"/>
    <property type="match status" value="1"/>
</dbReference>
<evidence type="ECO:0000256" key="5">
    <source>
        <dbReference type="ARBA" id="ARBA00023002"/>
    </source>
</evidence>
<dbReference type="GO" id="GO:0003995">
    <property type="term" value="F:acyl-CoA dehydrogenase activity"/>
    <property type="evidence" value="ECO:0007669"/>
    <property type="project" value="TreeGrafter"/>
</dbReference>
<protein>
    <submittedName>
        <fullName evidence="8">Acyl-CoA dehydrogenase family protein</fullName>
    </submittedName>
</protein>
<keyword evidence="9" id="KW-1185">Reference proteome</keyword>
<comment type="cofactor">
    <cofactor evidence="1">
        <name>FAD</name>
        <dbReference type="ChEBI" id="CHEBI:57692"/>
    </cofactor>
</comment>
<dbReference type="InterPro" id="IPR009100">
    <property type="entry name" value="AcylCoA_DH/oxidase_NM_dom_sf"/>
</dbReference>
<dbReference type="SUPFAM" id="SSF47203">
    <property type="entry name" value="Acyl-CoA dehydrogenase C-terminal domain-like"/>
    <property type="match status" value="1"/>
</dbReference>
<evidence type="ECO:0000313" key="8">
    <source>
        <dbReference type="EMBL" id="MBZ1351547.1"/>
    </source>
</evidence>
<dbReference type="CDD" id="cd00567">
    <property type="entry name" value="ACAD"/>
    <property type="match status" value="1"/>
</dbReference>
<dbReference type="InterPro" id="IPR036250">
    <property type="entry name" value="AcylCo_DH-like_C"/>
</dbReference>
<dbReference type="Gene3D" id="2.40.110.10">
    <property type="entry name" value="Butyryl-CoA Dehydrogenase, subunit A, domain 2"/>
    <property type="match status" value="1"/>
</dbReference>
<feature type="domain" description="Acyl-CoA dehydrogenase/oxidase N-terminal" evidence="7">
    <location>
        <begin position="7"/>
        <end position="116"/>
    </location>
</feature>
<dbReference type="AlphaFoldDB" id="A0A953T615"/>
<dbReference type="InterPro" id="IPR046373">
    <property type="entry name" value="Acyl-CoA_Oxase/DH_mid-dom_sf"/>
</dbReference>
<comment type="caution">
    <text evidence="8">The sequence shown here is derived from an EMBL/GenBank/DDBJ whole genome shotgun (WGS) entry which is preliminary data.</text>
</comment>